<dbReference type="InterPro" id="IPR003409">
    <property type="entry name" value="MORN"/>
</dbReference>
<feature type="domain" description="Protein kinase" evidence="2">
    <location>
        <begin position="20"/>
        <end position="311"/>
    </location>
</feature>
<dbReference type="SUPFAM" id="SSF82185">
    <property type="entry name" value="Histone H3 K4-specific methyltransferase SET7/9 N-terminal domain"/>
    <property type="match status" value="2"/>
</dbReference>
<dbReference type="SUPFAM" id="SSF56112">
    <property type="entry name" value="Protein kinase-like (PK-like)"/>
    <property type="match status" value="1"/>
</dbReference>
<reference evidence="3 4" key="1">
    <citation type="journal article" date="2006" name="Nature">
        <title>Global trends of whole-genome duplications revealed by the ciliate Paramecium tetraurelia.</title>
        <authorList>
            <consortium name="Genoscope"/>
            <person name="Aury J.-M."/>
            <person name="Jaillon O."/>
            <person name="Duret L."/>
            <person name="Noel B."/>
            <person name="Jubin C."/>
            <person name="Porcel B.M."/>
            <person name="Segurens B."/>
            <person name="Daubin V."/>
            <person name="Anthouard V."/>
            <person name="Aiach N."/>
            <person name="Arnaiz O."/>
            <person name="Billaut A."/>
            <person name="Beisson J."/>
            <person name="Blanc I."/>
            <person name="Bouhouche K."/>
            <person name="Camara F."/>
            <person name="Duharcourt S."/>
            <person name="Guigo R."/>
            <person name="Gogendeau D."/>
            <person name="Katinka M."/>
            <person name="Keller A.-M."/>
            <person name="Kissmehl R."/>
            <person name="Klotz C."/>
            <person name="Koll F."/>
            <person name="Le Moue A."/>
            <person name="Lepere C."/>
            <person name="Malinsky S."/>
            <person name="Nowacki M."/>
            <person name="Nowak J.K."/>
            <person name="Plattner H."/>
            <person name="Poulain J."/>
            <person name="Ruiz F."/>
            <person name="Serrano V."/>
            <person name="Zagulski M."/>
            <person name="Dessen P."/>
            <person name="Betermier M."/>
            <person name="Weissenbach J."/>
            <person name="Scarpelli C."/>
            <person name="Schachter V."/>
            <person name="Sperling L."/>
            <person name="Meyer E."/>
            <person name="Cohen J."/>
            <person name="Wincker P."/>
        </authorList>
    </citation>
    <scope>NUCLEOTIDE SEQUENCE [LARGE SCALE GENOMIC DNA]</scope>
    <source>
        <strain evidence="3 4">Stock d4-2</strain>
    </source>
</reference>
<dbReference type="Proteomes" id="UP000000600">
    <property type="component" value="Unassembled WGS sequence"/>
</dbReference>
<accession>A0DAP4</accession>
<dbReference type="OrthoDB" id="298493at2759"/>
<dbReference type="GO" id="GO:0005524">
    <property type="term" value="F:ATP binding"/>
    <property type="evidence" value="ECO:0007669"/>
    <property type="project" value="InterPro"/>
</dbReference>
<dbReference type="GO" id="GO:0004672">
    <property type="term" value="F:protein kinase activity"/>
    <property type="evidence" value="ECO:0007669"/>
    <property type="project" value="InterPro"/>
</dbReference>
<proteinExistence type="predicted"/>
<dbReference type="AlphaFoldDB" id="A0DAP4"/>
<evidence type="ECO:0000313" key="3">
    <source>
        <dbReference type="EMBL" id="CAK80111.1"/>
    </source>
</evidence>
<dbReference type="eggNOG" id="KOG0229">
    <property type="taxonomic scope" value="Eukaryota"/>
</dbReference>
<dbReference type="PROSITE" id="PS50011">
    <property type="entry name" value="PROTEIN_KINASE_DOM"/>
    <property type="match status" value="1"/>
</dbReference>
<dbReference type="STRING" id="5888.A0DAP4"/>
<dbReference type="InParanoid" id="A0DAP4"/>
<dbReference type="GeneID" id="5033293"/>
<dbReference type="InterPro" id="IPR000719">
    <property type="entry name" value="Prot_kinase_dom"/>
</dbReference>
<keyword evidence="1" id="KW-0677">Repeat</keyword>
<sequence length="730" mass="84817">MGQADSKQEKDFLRKIDSQYEFLKHLNDARYGDGKLFGKKNDKSQMIVLKNISVPDEASYQAWKNKLQMRQSLKHSNIIELKGMHNESYELESIQSEEEQVCSTFYKVNLVFEYIPQTLKDAIEQRKQAGAYYGEQEILQMLNGAIDGLAKLQEFKIAHQNLRVQTLSYLNGNVKVSDIPLLANITSFAAVLQDYGDASQGNYLSPILTKAVYESNHMPQHNLFKSDVYTLGMIFLQVCLLQPQDNCYDYFEGKINMQQLFTNIEQARTIYTAELVEIIEEMLEQSENDRPDFIQLRNKRKQIIPKQEPQFAEQNSPQQDEEYQMMFYKNNDNQFEVNQSVQPSYQDEGPIPLLEDNYDELHPPLKEPTPASYNDHDILIHNADITRNSISPMKQNNSIGQIPKSQIQEIQVQPISFAQNTNILNQDLYRIPDLPKQNIKYDSQINTSVYKDYAQPKKQDAYTQSSLLFNNNNDQQKSNIQIQQYVTSYQPQRESFKATDYMDKFHFSSPNDIKVFEQTHHIDYNQPNRESYQYYSAQPQSRFTSVQQQPLTQQSNYTPIQAVSAYLPKQNMSAYVNETYPNGQRYVGEKINGKKEGRGRLYYKEGGYYDGNWKNDRISGQGVLYYASGRPAYDGEWVDDKFQGQGILYNDTPKIEEINYRNLEDIGNAWTKYVGQFYDDNKNGQGTLYFLNGDRFEGNFQDDNVQGQGRYISIGGQVIQGIWNFNRFVQ</sequence>
<dbReference type="Gene3D" id="1.10.510.10">
    <property type="entry name" value="Transferase(Phosphotransferase) domain 1"/>
    <property type="match status" value="1"/>
</dbReference>
<protein>
    <recommendedName>
        <fullName evidence="2">Protein kinase domain-containing protein</fullName>
    </recommendedName>
</protein>
<dbReference type="RefSeq" id="XP_001447508.1">
    <property type="nucleotide sequence ID" value="XM_001447471.1"/>
</dbReference>
<dbReference type="PANTHER" id="PTHR43215:SF14">
    <property type="entry name" value="RADIAL SPOKE HEAD 1 HOMOLOG"/>
    <property type="match status" value="1"/>
</dbReference>
<dbReference type="InterPro" id="IPR011009">
    <property type="entry name" value="Kinase-like_dom_sf"/>
</dbReference>
<evidence type="ECO:0000313" key="4">
    <source>
        <dbReference type="Proteomes" id="UP000000600"/>
    </source>
</evidence>
<gene>
    <name evidence="3" type="ORF">GSPATT00015018001</name>
</gene>
<dbReference type="HOGENOM" id="CLU_424217_0_0_1"/>
<dbReference type="EMBL" id="CT868352">
    <property type="protein sequence ID" value="CAK80111.1"/>
    <property type="molecule type" value="Genomic_DNA"/>
</dbReference>
<dbReference type="Pfam" id="PF00069">
    <property type="entry name" value="Pkinase"/>
    <property type="match status" value="1"/>
</dbReference>
<evidence type="ECO:0000256" key="1">
    <source>
        <dbReference type="ARBA" id="ARBA00022737"/>
    </source>
</evidence>
<dbReference type="SMART" id="SM00220">
    <property type="entry name" value="S_TKc"/>
    <property type="match status" value="1"/>
</dbReference>
<organism evidence="3 4">
    <name type="scientific">Paramecium tetraurelia</name>
    <dbReference type="NCBI Taxonomy" id="5888"/>
    <lineage>
        <taxon>Eukaryota</taxon>
        <taxon>Sar</taxon>
        <taxon>Alveolata</taxon>
        <taxon>Ciliophora</taxon>
        <taxon>Intramacronucleata</taxon>
        <taxon>Oligohymenophorea</taxon>
        <taxon>Peniculida</taxon>
        <taxon>Parameciidae</taxon>
        <taxon>Paramecium</taxon>
    </lineage>
</organism>
<dbReference type="KEGG" id="ptm:GSPATT00015018001"/>
<keyword evidence="4" id="KW-1185">Reference proteome</keyword>
<dbReference type="Pfam" id="PF02493">
    <property type="entry name" value="MORN"/>
    <property type="match status" value="4"/>
</dbReference>
<dbReference type="PANTHER" id="PTHR43215">
    <property type="entry name" value="RADIAL SPOKE HEAD 1 HOMOLOG"/>
    <property type="match status" value="1"/>
</dbReference>
<evidence type="ECO:0000259" key="2">
    <source>
        <dbReference type="PROSITE" id="PS50011"/>
    </source>
</evidence>
<dbReference type="OMA" id="EFKIAHQ"/>
<name>A0DAP4_PARTE</name>
<dbReference type="Gene3D" id="2.20.110.10">
    <property type="entry name" value="Histone H3 K4-specific methyltransferase SET7/9 N-terminal domain"/>
    <property type="match status" value="2"/>
</dbReference>
<dbReference type="SMART" id="SM00698">
    <property type="entry name" value="MORN"/>
    <property type="match status" value="5"/>
</dbReference>